<evidence type="ECO:0000259" key="12">
    <source>
        <dbReference type="Pfam" id="PF13086"/>
    </source>
</evidence>
<accession>A0A914UWB7</accession>
<comment type="similarity">
    <text evidence="2">Belongs to the DNA2/NAM7 helicase family. SDE3 subfamily.</text>
</comment>
<dbReference type="Proteomes" id="UP000887566">
    <property type="component" value="Unplaced"/>
</dbReference>
<dbReference type="SUPFAM" id="SSF52540">
    <property type="entry name" value="P-loop containing nucleoside triphosphate hydrolases"/>
    <property type="match status" value="1"/>
</dbReference>
<evidence type="ECO:0000259" key="15">
    <source>
        <dbReference type="Pfam" id="PF21635"/>
    </source>
</evidence>
<dbReference type="InterPro" id="IPR049079">
    <property type="entry name" value="Mov-10_helical"/>
</dbReference>
<dbReference type="FunFam" id="3.40.50.300:FF:000608">
    <property type="entry name" value="Mov10 RISC complex RNA helicase"/>
    <property type="match status" value="1"/>
</dbReference>
<evidence type="ECO:0000256" key="10">
    <source>
        <dbReference type="ARBA" id="ARBA00023158"/>
    </source>
</evidence>
<dbReference type="EC" id="3.6.4.13" evidence="3"/>
<evidence type="ECO:0000259" key="13">
    <source>
        <dbReference type="Pfam" id="PF13087"/>
    </source>
</evidence>
<feature type="domain" description="DNA2/NAM7 helicase helicase" evidence="12">
    <location>
        <begin position="585"/>
        <end position="660"/>
    </location>
</feature>
<dbReference type="InterPro" id="IPR041679">
    <property type="entry name" value="DNA2/NAM7-like_C"/>
</dbReference>
<evidence type="ECO:0000256" key="9">
    <source>
        <dbReference type="ARBA" id="ARBA00022884"/>
    </source>
</evidence>
<organism evidence="16 17">
    <name type="scientific">Plectus sambesii</name>
    <dbReference type="NCBI Taxonomy" id="2011161"/>
    <lineage>
        <taxon>Eukaryota</taxon>
        <taxon>Metazoa</taxon>
        <taxon>Ecdysozoa</taxon>
        <taxon>Nematoda</taxon>
        <taxon>Chromadorea</taxon>
        <taxon>Plectida</taxon>
        <taxon>Plectina</taxon>
        <taxon>Plectoidea</taxon>
        <taxon>Plectidae</taxon>
        <taxon>Plectus</taxon>
    </lineage>
</organism>
<sequence>MPPNNNSANPPRGEGFKEKFVMFNGRIHFHCECCQVKIDHTNQKSWHEHLTAKKHLRNAAINLLKKKNSLFTDPAKTGLLVAAKASQTNVTVASSAGNIKITVDLTKGSFNGEVQVTFKNVSSAPLQLLTFKFLTTPSVKFINKCINFSFPSNYSGHILPGHTITVPLKCKFKVMGHFKLPLSILLQNVNSQLQYYALAHFSFIATSQAVNQLAPVAPFKQLRNAKRNCLAPEPCKLIKGERLPEEKHMKLEQARKLESYFVPGQLRQLAMRNFQETTMNNKMKAELKALNVTLSVKVCDLDTHYAKFPILLYMEEMQQEVNIRNYDIDSIGIKLCGNSFRRPLYEIKVAGLAEGRPSVLRGDWIYLKPVGQTKLEFQGVVHHVNLDSLTVSFDPRFESSGFSHPRFQFRVRFSFNRRTIQLQQRAVQLTNQLQLGPIVFPMPPATTPVPTTGVPASITLFDKKLQNNQEQMIAVKTIVAGQYRPAPYIIFGPPGTGKTSTLIEAVNQIFHLNVKARLLLCAPSNSSADLLAQRLLTTIDAKCIYRMHALCRPMNSVPSDVLNVSNVFKSPTGSKSFDFPKKSQFANYRVIVTTLATAGRLVSAAFDKEFFTHVFIDEAGQATEPETLIAITSLVEPSPTANTHLVLAGDCKQLGPVLQSVLAAQHGLGTSMIERLMTEIGLYQRGPTGDGGQNGPYNYRYITKLLKNYRSHPDIFAVSSRLFYDNELIASADEKERTMLCDWTELPKKGVPLIVHGVIGEDMREKNSPSYFNSIEIVTAMTYVDKLIDQGRCKAEEIGIIAPYRKQVDKFRQIIRHSKSNKYERMTVGSVEEFQGQERRVIIITTVRSCKQLLATDRQFRLGFIGNDKRFNTAVTRAKALLILIGNPFVLCTDPTWSAFIKFGCEKGAYTGVPISESLFDENADDSEMEQLTSDLSAMKVADFEVVAKIVGNEIPLSPAANKI</sequence>
<keyword evidence="16" id="KW-1185">Reference proteome</keyword>
<dbReference type="WBParaSite" id="PSAMB.scaffold1297size33292.g12181.t1">
    <property type="protein sequence ID" value="PSAMB.scaffold1297size33292.g12181.t1"/>
    <property type="gene ID" value="PSAMB.scaffold1297size33292.g12181"/>
</dbReference>
<dbReference type="InterPro" id="IPR047187">
    <property type="entry name" value="SF1_C_Upf1"/>
</dbReference>
<feature type="domain" description="DNA2/NAM7 helicase helicase" evidence="12">
    <location>
        <begin position="468"/>
        <end position="556"/>
    </location>
</feature>
<protein>
    <recommendedName>
        <fullName evidence="3">RNA helicase</fullName>
        <ecNumber evidence="3">3.6.4.13</ecNumber>
    </recommendedName>
</protein>
<dbReference type="Pfam" id="PF21635">
    <property type="entry name" value="Mov-10_helical"/>
    <property type="match status" value="1"/>
</dbReference>
<dbReference type="GO" id="GO:0032574">
    <property type="term" value="F:5'-3' RNA helicase activity"/>
    <property type="evidence" value="ECO:0007669"/>
    <property type="project" value="InterPro"/>
</dbReference>
<evidence type="ECO:0000256" key="5">
    <source>
        <dbReference type="ARBA" id="ARBA00022741"/>
    </source>
</evidence>
<dbReference type="PANTHER" id="PTHR45418">
    <property type="entry name" value="CANCER/TESTIS ANTIGEN 55"/>
    <property type="match status" value="1"/>
</dbReference>
<evidence type="ECO:0000256" key="2">
    <source>
        <dbReference type="ARBA" id="ARBA00005601"/>
    </source>
</evidence>
<evidence type="ECO:0000313" key="17">
    <source>
        <dbReference type="WBParaSite" id="PSAMB.scaffold1297size33292.g12181.t1"/>
    </source>
</evidence>
<dbReference type="GO" id="GO:0031047">
    <property type="term" value="P:regulatory ncRNA-mediated gene silencing"/>
    <property type="evidence" value="ECO:0007669"/>
    <property type="project" value="UniProtKB-KW"/>
</dbReference>
<evidence type="ECO:0000256" key="3">
    <source>
        <dbReference type="ARBA" id="ARBA00012552"/>
    </source>
</evidence>
<proteinExistence type="inferred from homology"/>
<dbReference type="CDD" id="cd18038">
    <property type="entry name" value="DEXXQc_Helz-like"/>
    <property type="match status" value="1"/>
</dbReference>
<evidence type="ECO:0000256" key="11">
    <source>
        <dbReference type="ARBA" id="ARBA00047984"/>
    </source>
</evidence>
<dbReference type="Pfam" id="PF13086">
    <property type="entry name" value="AAA_11"/>
    <property type="match status" value="2"/>
</dbReference>
<comment type="subcellular location">
    <subcellularLocation>
        <location evidence="1">Cytoplasm</location>
        <location evidence="1">Cytoplasmic ribonucleoprotein granule</location>
    </subcellularLocation>
</comment>
<dbReference type="InterPro" id="IPR027417">
    <property type="entry name" value="P-loop_NTPase"/>
</dbReference>
<keyword evidence="4" id="KW-0963">Cytoplasm</keyword>
<keyword evidence="6" id="KW-0378">Hydrolase</keyword>
<dbReference type="PANTHER" id="PTHR45418:SF1">
    <property type="entry name" value="CANCER_TESTIS ANTIGEN 55"/>
    <property type="match status" value="1"/>
</dbReference>
<feature type="domain" description="Helicase MOV-10-like beta-barrel" evidence="14">
    <location>
        <begin position="341"/>
        <end position="413"/>
    </location>
</feature>
<dbReference type="GO" id="GO:0005524">
    <property type="term" value="F:ATP binding"/>
    <property type="evidence" value="ECO:0007669"/>
    <property type="project" value="UniProtKB-KW"/>
</dbReference>
<dbReference type="Pfam" id="PF13087">
    <property type="entry name" value="AAA_12"/>
    <property type="match status" value="1"/>
</dbReference>
<keyword evidence="9" id="KW-0694">RNA-binding</keyword>
<dbReference type="GO" id="GO:0016787">
    <property type="term" value="F:hydrolase activity"/>
    <property type="evidence" value="ECO:0007669"/>
    <property type="project" value="UniProtKB-KW"/>
</dbReference>
<evidence type="ECO:0000256" key="7">
    <source>
        <dbReference type="ARBA" id="ARBA00022806"/>
    </source>
</evidence>
<name>A0A914UWB7_9BILA</name>
<dbReference type="GO" id="GO:0003723">
    <property type="term" value="F:RNA binding"/>
    <property type="evidence" value="ECO:0007669"/>
    <property type="project" value="UniProtKB-KW"/>
</dbReference>
<evidence type="ECO:0000256" key="6">
    <source>
        <dbReference type="ARBA" id="ARBA00022801"/>
    </source>
</evidence>
<keyword evidence="7" id="KW-0347">Helicase</keyword>
<keyword evidence="5" id="KW-0547">Nucleotide-binding</keyword>
<evidence type="ECO:0000256" key="8">
    <source>
        <dbReference type="ARBA" id="ARBA00022840"/>
    </source>
</evidence>
<feature type="domain" description="Helicase MOV-10 helical" evidence="15">
    <location>
        <begin position="257"/>
        <end position="325"/>
    </location>
</feature>
<dbReference type="Gene3D" id="3.40.50.300">
    <property type="entry name" value="P-loop containing nucleotide triphosphate hydrolases"/>
    <property type="match status" value="2"/>
</dbReference>
<comment type="catalytic activity">
    <reaction evidence="11">
        <text>ATP + H2O = ADP + phosphate + H(+)</text>
        <dbReference type="Rhea" id="RHEA:13065"/>
        <dbReference type="ChEBI" id="CHEBI:15377"/>
        <dbReference type="ChEBI" id="CHEBI:15378"/>
        <dbReference type="ChEBI" id="CHEBI:30616"/>
        <dbReference type="ChEBI" id="CHEBI:43474"/>
        <dbReference type="ChEBI" id="CHEBI:456216"/>
        <dbReference type="EC" id="3.6.4.13"/>
    </reaction>
</comment>
<dbReference type="InterPro" id="IPR041677">
    <property type="entry name" value="DNA2/NAM7_AAA_11"/>
</dbReference>
<dbReference type="CDD" id="cd18808">
    <property type="entry name" value="SF1_C_Upf1"/>
    <property type="match status" value="1"/>
</dbReference>
<feature type="domain" description="DNA2/NAM7 helicase-like C-terminal" evidence="13">
    <location>
        <begin position="701"/>
        <end position="887"/>
    </location>
</feature>
<dbReference type="AlphaFoldDB" id="A0A914UWB7"/>
<keyword evidence="8" id="KW-0067">ATP-binding</keyword>
<dbReference type="Pfam" id="PF21634">
    <property type="entry name" value="MOV-10_beta-barrel"/>
    <property type="match status" value="1"/>
</dbReference>
<evidence type="ECO:0000259" key="14">
    <source>
        <dbReference type="Pfam" id="PF21634"/>
    </source>
</evidence>
<dbReference type="GO" id="GO:0036464">
    <property type="term" value="C:cytoplasmic ribonucleoprotein granule"/>
    <property type="evidence" value="ECO:0007669"/>
    <property type="project" value="UniProtKB-SubCell"/>
</dbReference>
<evidence type="ECO:0000256" key="4">
    <source>
        <dbReference type="ARBA" id="ARBA00022490"/>
    </source>
</evidence>
<evidence type="ECO:0000256" key="1">
    <source>
        <dbReference type="ARBA" id="ARBA00004331"/>
    </source>
</evidence>
<dbReference type="InterPro" id="IPR049080">
    <property type="entry name" value="MOV-10-like_beta-barrel"/>
</dbReference>
<reference evidence="17" key="1">
    <citation type="submission" date="2022-11" db="UniProtKB">
        <authorList>
            <consortium name="WormBaseParasite"/>
        </authorList>
    </citation>
    <scope>IDENTIFICATION</scope>
</reference>
<keyword evidence="10" id="KW-0943">RNA-mediated gene silencing</keyword>
<evidence type="ECO:0000313" key="16">
    <source>
        <dbReference type="Proteomes" id="UP000887566"/>
    </source>
</evidence>
<dbReference type="InterPro" id="IPR026122">
    <property type="entry name" value="MOV-10/SDE3_DEXXQ/H-box"/>
</dbReference>